<dbReference type="CDD" id="cd15457">
    <property type="entry name" value="NADAR"/>
    <property type="match status" value="1"/>
</dbReference>
<evidence type="ECO:0000259" key="2">
    <source>
        <dbReference type="PROSITE" id="PS50056"/>
    </source>
</evidence>
<dbReference type="SUPFAM" id="SSF143990">
    <property type="entry name" value="YbiA-like"/>
    <property type="match status" value="1"/>
</dbReference>
<dbReference type="InterPro" id="IPR012816">
    <property type="entry name" value="NADAR"/>
</dbReference>
<protein>
    <submittedName>
        <fullName evidence="3">NADAR domain protein</fullName>
    </submittedName>
</protein>
<dbReference type="InterPro" id="IPR000387">
    <property type="entry name" value="Tyr_Pase_dom"/>
</dbReference>
<organism evidence="3">
    <name type="scientific">Pithovirus LCPAC101</name>
    <dbReference type="NCBI Taxonomy" id="2506586"/>
    <lineage>
        <taxon>Viruses</taxon>
        <taxon>Pithoviruses</taxon>
    </lineage>
</organism>
<dbReference type="InterPro" id="IPR016130">
    <property type="entry name" value="Tyr_Pase_AS"/>
</dbReference>
<dbReference type="Gene3D" id="3.90.190.10">
    <property type="entry name" value="Protein tyrosine phosphatase superfamily"/>
    <property type="match status" value="1"/>
</dbReference>
<proteinExistence type="predicted"/>
<sequence length="365" mass="42897">MFPSSANWLTDEKNILVGGKPRDQVDLDKILNLGITVFINLMSNGEVKNKSNFKYHLTNNNIEFYHYPIRDHSTLDDTTMLSIADKIILLSENNKIYIHCRGGHGRTGILSGIILHKIWNNDNIIDTNTRYLDILEHLRKGHSARTYNKSRDMPGTAVQHNQLYRIITCETNIFFYQELDINYIYSNYFYYKKGKKKGQCMFVDDEGIKWQSTEAYYQAYKYKSDSEESKKYFKLIQECDTPYKAFLLGRQGGNIRPPWVINKSTNSDKIKDIVKKYKQSVSIREDWDNVKDNIMYKAIKYKFTQNIDLRNQLLTTGNIQIHEYTKRDNYWGIYHTKKSFIGEDKLGILLSKLKLELNNNYTSLV</sequence>
<feature type="domain" description="Tyrosine specific protein phosphatases" evidence="2">
    <location>
        <begin position="78"/>
        <end position="153"/>
    </location>
</feature>
<dbReference type="Gene3D" id="1.10.357.40">
    <property type="entry name" value="YbiA-like"/>
    <property type="match status" value="1"/>
</dbReference>
<dbReference type="PROSITE" id="PS50056">
    <property type="entry name" value="TYR_PHOSPHATASE_2"/>
    <property type="match status" value="1"/>
</dbReference>
<gene>
    <name evidence="3" type="ORF">LCPAC101_01210</name>
</gene>
<dbReference type="GO" id="GO:0016791">
    <property type="term" value="F:phosphatase activity"/>
    <property type="evidence" value="ECO:0007669"/>
    <property type="project" value="UniProtKB-ARBA"/>
</dbReference>
<name>A0A481Z467_9VIRU</name>
<evidence type="ECO:0000313" key="3">
    <source>
        <dbReference type="EMBL" id="QBK89838.1"/>
    </source>
</evidence>
<accession>A0A481Z467</accession>
<dbReference type="EMBL" id="MK500442">
    <property type="protein sequence ID" value="QBK89838.1"/>
    <property type="molecule type" value="Genomic_DNA"/>
</dbReference>
<evidence type="ECO:0000256" key="1">
    <source>
        <dbReference type="ARBA" id="ARBA00022801"/>
    </source>
</evidence>
<dbReference type="PROSITE" id="PS00383">
    <property type="entry name" value="TYR_PHOSPHATASE_1"/>
    <property type="match status" value="1"/>
</dbReference>
<dbReference type="Pfam" id="PF22784">
    <property type="entry name" value="PTP-SAK"/>
    <property type="match status" value="1"/>
</dbReference>
<dbReference type="InterPro" id="IPR057023">
    <property type="entry name" value="PTP-SAK"/>
</dbReference>
<dbReference type="InterPro" id="IPR029021">
    <property type="entry name" value="Prot-tyrosine_phosphatase-like"/>
</dbReference>
<keyword evidence="1" id="KW-0378">Hydrolase</keyword>
<dbReference type="SUPFAM" id="SSF52799">
    <property type="entry name" value="(Phosphotyrosine protein) phosphatases II"/>
    <property type="match status" value="1"/>
</dbReference>
<dbReference type="Pfam" id="PF08719">
    <property type="entry name" value="NADAR"/>
    <property type="match status" value="1"/>
</dbReference>
<dbReference type="InterPro" id="IPR037238">
    <property type="entry name" value="YbiA-like_sf"/>
</dbReference>
<reference evidence="3" key="1">
    <citation type="journal article" date="2019" name="MBio">
        <title>Virus Genomes from Deep Sea Sediments Expand the Ocean Megavirome and Support Independent Origins of Viral Gigantism.</title>
        <authorList>
            <person name="Backstrom D."/>
            <person name="Yutin N."/>
            <person name="Jorgensen S.L."/>
            <person name="Dharamshi J."/>
            <person name="Homa F."/>
            <person name="Zaremba-Niedwiedzka K."/>
            <person name="Spang A."/>
            <person name="Wolf Y.I."/>
            <person name="Koonin E.V."/>
            <person name="Ettema T.J."/>
        </authorList>
    </citation>
    <scope>NUCLEOTIDE SEQUENCE</scope>
</reference>